<dbReference type="AlphaFoldDB" id="A0A941BI55"/>
<dbReference type="EMBL" id="JAGQDD010000015">
    <property type="protein sequence ID" value="MBQ0932343.1"/>
    <property type="molecule type" value="Genomic_DNA"/>
</dbReference>
<name>A0A941BI55_9BURK</name>
<feature type="chain" id="PRO_5037994463" evidence="1">
    <location>
        <begin position="23"/>
        <end position="319"/>
    </location>
</feature>
<accession>A0A941BI55</accession>
<keyword evidence="3" id="KW-1185">Reference proteome</keyword>
<dbReference type="InterPro" id="IPR011990">
    <property type="entry name" value="TPR-like_helical_dom_sf"/>
</dbReference>
<evidence type="ECO:0000313" key="2">
    <source>
        <dbReference type="EMBL" id="MBQ0932343.1"/>
    </source>
</evidence>
<gene>
    <name evidence="2" type="ORF">KAK03_17835</name>
</gene>
<dbReference type="PROSITE" id="PS51257">
    <property type="entry name" value="PROKAR_LIPOPROTEIN"/>
    <property type="match status" value="1"/>
</dbReference>
<organism evidence="2 3">
    <name type="scientific">Ideonella alba</name>
    <dbReference type="NCBI Taxonomy" id="2824118"/>
    <lineage>
        <taxon>Bacteria</taxon>
        <taxon>Pseudomonadati</taxon>
        <taxon>Pseudomonadota</taxon>
        <taxon>Betaproteobacteria</taxon>
        <taxon>Burkholderiales</taxon>
        <taxon>Sphaerotilaceae</taxon>
        <taxon>Ideonella</taxon>
    </lineage>
</organism>
<keyword evidence="1" id="KW-0732">Signal</keyword>
<evidence type="ECO:0000256" key="1">
    <source>
        <dbReference type="SAM" id="SignalP"/>
    </source>
</evidence>
<evidence type="ECO:0000313" key="3">
    <source>
        <dbReference type="Proteomes" id="UP000676246"/>
    </source>
</evidence>
<comment type="caution">
    <text evidence="2">The sequence shown here is derived from an EMBL/GenBank/DDBJ whole genome shotgun (WGS) entry which is preliminary data.</text>
</comment>
<dbReference type="Proteomes" id="UP000676246">
    <property type="component" value="Unassembled WGS sequence"/>
</dbReference>
<dbReference type="SUPFAM" id="SSF48452">
    <property type="entry name" value="TPR-like"/>
    <property type="match status" value="1"/>
</dbReference>
<sequence length="319" mass="33738">MRRRDALAAGLLAPALSGCATLAPAPMGAALRAQSPPGLPRRHWLADAPFVADDDELCGPAVLSAALAAAGRPVPLETLRAQVYLPGRGGTLQAEMLAAPRRHAMLSVELPPRLDALLALVAQGHPAALLLNLSLPIWPRWHYVLLTGYDLDAGTVRLHTGTRAQALWDLSPLEATWARSGHWALAVLPPGHWPPQVDEAPAVAALLGLDRAQAPARERARAWASAAARWPQRLSISVGWAQALADAGRGPEAEAVLQAWLAQGDSAVAWNNLAQLRLMRGDMGAAHDAAERAVARARAAEPQWLAQAQATLRAATPDP</sequence>
<reference evidence="2 3" key="1">
    <citation type="submission" date="2021-04" db="EMBL/GenBank/DDBJ databases">
        <title>The genome sequence of Ideonella sp. 3Y2.</title>
        <authorList>
            <person name="Liu Y."/>
        </authorList>
    </citation>
    <scope>NUCLEOTIDE SEQUENCE [LARGE SCALE GENOMIC DNA]</scope>
    <source>
        <strain evidence="2 3">3Y2</strain>
    </source>
</reference>
<feature type="signal peptide" evidence="1">
    <location>
        <begin position="1"/>
        <end position="22"/>
    </location>
</feature>
<dbReference type="Gene3D" id="3.90.70.10">
    <property type="entry name" value="Cysteine proteinases"/>
    <property type="match status" value="1"/>
</dbReference>
<proteinExistence type="predicted"/>
<dbReference type="NCBIfam" id="NF033920">
    <property type="entry name" value="C39_PA2778_fam"/>
    <property type="match status" value="1"/>
</dbReference>
<protein>
    <submittedName>
        <fullName evidence="2">PA2778 family cysteine peptidase</fullName>
    </submittedName>
</protein>
<dbReference type="RefSeq" id="WP_210855860.1">
    <property type="nucleotide sequence ID" value="NZ_JAGQDD010000015.1"/>
</dbReference>